<evidence type="ECO:0000256" key="2">
    <source>
        <dbReference type="SAM" id="SignalP"/>
    </source>
</evidence>
<protein>
    <submittedName>
        <fullName evidence="3">Uncharacterized protein</fullName>
    </submittedName>
</protein>
<keyword evidence="2" id="KW-0732">Signal</keyword>
<gene>
    <name evidence="3" type="ORF">D9619_005051</name>
</gene>
<evidence type="ECO:0000313" key="3">
    <source>
        <dbReference type="EMBL" id="KAF5326853.1"/>
    </source>
</evidence>
<feature type="region of interest" description="Disordered" evidence="1">
    <location>
        <begin position="99"/>
        <end position="133"/>
    </location>
</feature>
<accession>A0A8H5BPA8</accession>
<dbReference type="Proteomes" id="UP000567179">
    <property type="component" value="Unassembled WGS sequence"/>
</dbReference>
<feature type="chain" id="PRO_5034833713" evidence="2">
    <location>
        <begin position="27"/>
        <end position="133"/>
    </location>
</feature>
<reference evidence="3 4" key="1">
    <citation type="journal article" date="2020" name="ISME J.">
        <title>Uncovering the hidden diversity of litter-decomposition mechanisms in mushroom-forming fungi.</title>
        <authorList>
            <person name="Floudas D."/>
            <person name="Bentzer J."/>
            <person name="Ahren D."/>
            <person name="Johansson T."/>
            <person name="Persson P."/>
            <person name="Tunlid A."/>
        </authorList>
    </citation>
    <scope>NUCLEOTIDE SEQUENCE [LARGE SCALE GENOMIC DNA]</scope>
    <source>
        <strain evidence="3 4">CBS 101986</strain>
    </source>
</reference>
<feature type="compositionally biased region" description="Basic residues" evidence="1">
    <location>
        <begin position="124"/>
        <end position="133"/>
    </location>
</feature>
<organism evidence="3 4">
    <name type="scientific">Psilocybe cf. subviscida</name>
    <dbReference type="NCBI Taxonomy" id="2480587"/>
    <lineage>
        <taxon>Eukaryota</taxon>
        <taxon>Fungi</taxon>
        <taxon>Dikarya</taxon>
        <taxon>Basidiomycota</taxon>
        <taxon>Agaricomycotina</taxon>
        <taxon>Agaricomycetes</taxon>
        <taxon>Agaricomycetidae</taxon>
        <taxon>Agaricales</taxon>
        <taxon>Agaricineae</taxon>
        <taxon>Strophariaceae</taxon>
        <taxon>Psilocybe</taxon>
    </lineage>
</organism>
<feature type="compositionally biased region" description="Pro residues" evidence="1">
    <location>
        <begin position="40"/>
        <end position="49"/>
    </location>
</feature>
<comment type="caution">
    <text evidence="3">The sequence shown here is derived from an EMBL/GenBank/DDBJ whole genome shotgun (WGS) entry which is preliminary data.</text>
</comment>
<dbReference type="AlphaFoldDB" id="A0A8H5BPA8"/>
<name>A0A8H5BPA8_9AGAR</name>
<sequence>MRIPLRPYSPPSALFFLLSPAPSALLTPVAVAGPEHHPPKPPSSNPPARLPSRGPIASVVLVSVNADLLPCNDKSPYDLRVILEARVRPSGTVLHMRYESRKEVSATPWHRDAARAPAHPATNAKRRTTRPSS</sequence>
<feature type="signal peptide" evidence="2">
    <location>
        <begin position="1"/>
        <end position="26"/>
    </location>
</feature>
<proteinExistence type="predicted"/>
<keyword evidence="4" id="KW-1185">Reference proteome</keyword>
<feature type="compositionally biased region" description="Basic and acidic residues" evidence="1">
    <location>
        <begin position="99"/>
        <end position="114"/>
    </location>
</feature>
<feature type="region of interest" description="Disordered" evidence="1">
    <location>
        <begin position="29"/>
        <end position="52"/>
    </location>
</feature>
<dbReference type="EMBL" id="JAACJJ010000014">
    <property type="protein sequence ID" value="KAF5326853.1"/>
    <property type="molecule type" value="Genomic_DNA"/>
</dbReference>
<evidence type="ECO:0000313" key="4">
    <source>
        <dbReference type="Proteomes" id="UP000567179"/>
    </source>
</evidence>
<evidence type="ECO:0000256" key="1">
    <source>
        <dbReference type="SAM" id="MobiDB-lite"/>
    </source>
</evidence>